<comment type="similarity">
    <text evidence="1">Belongs to the FGGY kinase family.</text>
</comment>
<evidence type="ECO:0000313" key="9">
    <source>
        <dbReference type="Proteomes" id="UP000623678"/>
    </source>
</evidence>
<keyword evidence="3" id="KW-0547">Nucleotide-binding</keyword>
<comment type="caution">
    <text evidence="8">The sequence shown here is derived from an EMBL/GenBank/DDBJ whole genome shotgun (WGS) entry which is preliminary data.</text>
</comment>
<dbReference type="GO" id="GO:0019563">
    <property type="term" value="P:glycerol catabolic process"/>
    <property type="evidence" value="ECO:0007669"/>
    <property type="project" value="TreeGrafter"/>
</dbReference>
<dbReference type="Pfam" id="PF02782">
    <property type="entry name" value="FGGY_C"/>
    <property type="match status" value="1"/>
</dbReference>
<feature type="domain" description="Carbohydrate kinase FGGY N-terminal" evidence="6">
    <location>
        <begin position="4"/>
        <end position="247"/>
    </location>
</feature>
<dbReference type="PANTHER" id="PTHR10196">
    <property type="entry name" value="SUGAR KINASE"/>
    <property type="match status" value="1"/>
</dbReference>
<dbReference type="EC" id="2.7.1.30" evidence="8"/>
<dbReference type="GO" id="GO:0004370">
    <property type="term" value="F:glycerol kinase activity"/>
    <property type="evidence" value="ECO:0007669"/>
    <property type="project" value="UniProtKB-EC"/>
</dbReference>
<evidence type="ECO:0000256" key="2">
    <source>
        <dbReference type="ARBA" id="ARBA00022679"/>
    </source>
</evidence>
<keyword evidence="4 8" id="KW-0418">Kinase</keyword>
<dbReference type="InterPro" id="IPR000577">
    <property type="entry name" value="Carb_kinase_FGGY"/>
</dbReference>
<keyword evidence="9" id="KW-1185">Reference proteome</keyword>
<gene>
    <name evidence="8" type="primary">glpK</name>
    <name evidence="8" type="ORF">H8705_03900</name>
</gene>
<dbReference type="GO" id="GO:0005524">
    <property type="term" value="F:ATP binding"/>
    <property type="evidence" value="ECO:0007669"/>
    <property type="project" value="UniProtKB-KW"/>
</dbReference>
<evidence type="ECO:0000259" key="6">
    <source>
        <dbReference type="Pfam" id="PF00370"/>
    </source>
</evidence>
<dbReference type="RefSeq" id="WP_262394539.1">
    <property type="nucleotide sequence ID" value="NZ_JACRTD010000002.1"/>
</dbReference>
<proteinExistence type="inferred from homology"/>
<feature type="domain" description="Carbohydrate kinase FGGY C-terminal" evidence="7">
    <location>
        <begin position="258"/>
        <end position="446"/>
    </location>
</feature>
<dbReference type="SUPFAM" id="SSF53067">
    <property type="entry name" value="Actin-like ATPase domain"/>
    <property type="match status" value="2"/>
</dbReference>
<evidence type="ECO:0000256" key="1">
    <source>
        <dbReference type="ARBA" id="ARBA00009156"/>
    </source>
</evidence>
<evidence type="ECO:0000256" key="4">
    <source>
        <dbReference type="ARBA" id="ARBA00022777"/>
    </source>
</evidence>
<evidence type="ECO:0000259" key="7">
    <source>
        <dbReference type="Pfam" id="PF02782"/>
    </source>
</evidence>
<keyword evidence="5" id="KW-0067">ATP-binding</keyword>
<dbReference type="PIRSF" id="PIRSF000538">
    <property type="entry name" value="GlpK"/>
    <property type="match status" value="1"/>
</dbReference>
<dbReference type="InterPro" id="IPR018485">
    <property type="entry name" value="FGGY_C"/>
</dbReference>
<dbReference type="PANTHER" id="PTHR10196:SF69">
    <property type="entry name" value="GLYCEROL KINASE"/>
    <property type="match status" value="1"/>
</dbReference>
<protein>
    <submittedName>
        <fullName evidence="8">Glycerol kinase GlpK</fullName>
        <ecNumber evidence="8">2.7.1.30</ecNumber>
    </submittedName>
</protein>
<evidence type="ECO:0000313" key="8">
    <source>
        <dbReference type="EMBL" id="MBC8584718.1"/>
    </source>
</evidence>
<dbReference type="InterPro" id="IPR018484">
    <property type="entry name" value="FGGY_N"/>
</dbReference>
<dbReference type="EMBL" id="JACRTD010000002">
    <property type="protein sequence ID" value="MBC8584718.1"/>
    <property type="molecule type" value="Genomic_DNA"/>
</dbReference>
<dbReference type="Pfam" id="PF00370">
    <property type="entry name" value="FGGY_N"/>
    <property type="match status" value="1"/>
</dbReference>
<keyword evidence="2 8" id="KW-0808">Transferase</keyword>
<dbReference type="NCBIfam" id="NF000756">
    <property type="entry name" value="PRK00047.1"/>
    <property type="match status" value="1"/>
</dbReference>
<name>A0A926EJV8_9FIRM</name>
<dbReference type="Proteomes" id="UP000623678">
    <property type="component" value="Unassembled WGS sequence"/>
</dbReference>
<sequence>MRNYILSIDQSTQSTKVFLFGEDGSCLKKITAVHKQYYPKDGWVEQDGEEIYQLACGALHQALSETGVDPAQIAALSITTQTDAFVVWDKKTGIPVYHIIGWQCNRGEEIVKRLSPQQAETIKQKTMSPPQGYLVAAKLCWMLENIPGLRQKAQAGDVLFGTIESYLIYRFTGGRVHASDYGNAGYTQLLNMQTLCWDKELLAYFSIPENILPQLKATDGDFGLLQVPGLPEVPITGVIGDSAAALFAQGGFEKGSVKVTYGTGASILMNVGDCASPPPPSVLPAVGWKMKNGETAYLWEGTAMYVGDVIQWLVNDLQMLSDAASSEAQARKVDNNGGVYLVPAFNGINAPLPYPEARTILTGMSRSTTKSHIVRAALESAAYQIRDFACAMSEKSGCRIAQLLADGGVTKNSLLMQFQADILNIPLIRSQQEDSSAFGAACIAGLTTGVYQNYDQIRRLQQSPDTFLPQMEAQTRKKLVSGWEAAVRQAICR</sequence>
<dbReference type="CDD" id="cd07769">
    <property type="entry name" value="ASKHA_NBD_FGGY_GK"/>
    <property type="match status" value="1"/>
</dbReference>
<evidence type="ECO:0000256" key="5">
    <source>
        <dbReference type="ARBA" id="ARBA00022840"/>
    </source>
</evidence>
<evidence type="ECO:0000256" key="3">
    <source>
        <dbReference type="ARBA" id="ARBA00022741"/>
    </source>
</evidence>
<dbReference type="GO" id="GO:0005829">
    <property type="term" value="C:cytosol"/>
    <property type="evidence" value="ECO:0007669"/>
    <property type="project" value="TreeGrafter"/>
</dbReference>
<dbReference type="Gene3D" id="3.30.420.40">
    <property type="match status" value="2"/>
</dbReference>
<accession>A0A926EJV8</accession>
<dbReference type="InterPro" id="IPR043129">
    <property type="entry name" value="ATPase_NBD"/>
</dbReference>
<dbReference type="AlphaFoldDB" id="A0A926EJV8"/>
<organism evidence="8 9">
    <name type="scientific">Youxingia wuxianensis</name>
    <dbReference type="NCBI Taxonomy" id="2763678"/>
    <lineage>
        <taxon>Bacteria</taxon>
        <taxon>Bacillati</taxon>
        <taxon>Bacillota</taxon>
        <taxon>Clostridia</taxon>
        <taxon>Eubacteriales</taxon>
        <taxon>Oscillospiraceae</taxon>
        <taxon>Youxingia</taxon>
    </lineage>
</organism>
<reference evidence="8" key="1">
    <citation type="submission" date="2020-08" db="EMBL/GenBank/DDBJ databases">
        <title>Genome public.</title>
        <authorList>
            <person name="Liu C."/>
            <person name="Sun Q."/>
        </authorList>
    </citation>
    <scope>NUCLEOTIDE SEQUENCE</scope>
    <source>
        <strain evidence="8">NSJ-64</strain>
    </source>
</reference>